<evidence type="ECO:0000256" key="7">
    <source>
        <dbReference type="SAM" id="MobiDB-lite"/>
    </source>
</evidence>
<keyword evidence="6" id="KW-1003">Cell membrane</keyword>
<gene>
    <name evidence="8" type="ORF">ACFSE6_06900</name>
</gene>
<organism evidence="8 9">
    <name type="scientific">Georgenia deserti</name>
    <dbReference type="NCBI Taxonomy" id="2093781"/>
    <lineage>
        <taxon>Bacteria</taxon>
        <taxon>Bacillati</taxon>
        <taxon>Actinomycetota</taxon>
        <taxon>Actinomycetes</taxon>
        <taxon>Micrococcales</taxon>
        <taxon>Bogoriellaceae</taxon>
        <taxon>Georgenia</taxon>
    </lineage>
</organism>
<keyword evidence="4 6" id="KW-1133">Transmembrane helix</keyword>
<comment type="caution">
    <text evidence="8">The sequence shown here is derived from an EMBL/GenBank/DDBJ whole genome shotgun (WGS) entry which is preliminary data.</text>
</comment>
<dbReference type="Pfam" id="PF01925">
    <property type="entry name" value="TauE"/>
    <property type="match status" value="1"/>
</dbReference>
<evidence type="ECO:0000313" key="9">
    <source>
        <dbReference type="Proteomes" id="UP001597277"/>
    </source>
</evidence>
<keyword evidence="5 6" id="KW-0472">Membrane</keyword>
<sequence length="321" mass="31910">MGLLVIAVVAGFAAQMVNGSLGMGFGTITATVLLGLGIAPALASASINLATVASDVVSGVAHHRLGNVHWPTALALGIPGAIGGFAGAWALTSLANLDAATPVTSGLLIGLGLVIVWRFVRSGERARTGVAAQRPRTVAAPPTGLVGGFLNAVGGGGWGPVAMPVMLTSSRLAPHQVVGSVSVGEIFAAGAAVIGFWVTLPDGMAVVWPLVIGLAAGGMAAAPLAAWLTRKLPTAHLGATIGFLVVALNLRTFSGALDLPTAVTASALVLVVAAWVASVVVTLRRSATGASRPVPDAPDPAPSATNADRVDPDELEPARLV</sequence>
<feature type="transmembrane region" description="Helical" evidence="6">
    <location>
        <begin position="206"/>
        <end position="228"/>
    </location>
</feature>
<evidence type="ECO:0000256" key="3">
    <source>
        <dbReference type="ARBA" id="ARBA00022692"/>
    </source>
</evidence>
<feature type="transmembrane region" description="Helical" evidence="6">
    <location>
        <begin position="73"/>
        <end position="91"/>
    </location>
</feature>
<dbReference type="PANTHER" id="PTHR43701:SF12">
    <property type="entry name" value="MEMBRANE TRANSPORTER PROTEIN YTNM-RELATED"/>
    <property type="match status" value="1"/>
</dbReference>
<name>A0ABW4L285_9MICO</name>
<reference evidence="9" key="1">
    <citation type="journal article" date="2019" name="Int. J. Syst. Evol. Microbiol.">
        <title>The Global Catalogue of Microorganisms (GCM) 10K type strain sequencing project: providing services to taxonomists for standard genome sequencing and annotation.</title>
        <authorList>
            <consortium name="The Broad Institute Genomics Platform"/>
            <consortium name="The Broad Institute Genome Sequencing Center for Infectious Disease"/>
            <person name="Wu L."/>
            <person name="Ma J."/>
        </authorList>
    </citation>
    <scope>NUCLEOTIDE SEQUENCE [LARGE SCALE GENOMIC DNA]</scope>
    <source>
        <strain evidence="9">JCM 17130</strain>
    </source>
</reference>
<evidence type="ECO:0000256" key="6">
    <source>
        <dbReference type="RuleBase" id="RU363041"/>
    </source>
</evidence>
<protein>
    <recommendedName>
        <fullName evidence="6">Probable membrane transporter protein</fullName>
    </recommendedName>
</protein>
<comment type="subcellular location">
    <subcellularLocation>
        <location evidence="6">Cell membrane</location>
        <topology evidence="6">Multi-pass membrane protein</topology>
    </subcellularLocation>
    <subcellularLocation>
        <location evidence="1">Membrane</location>
        <topology evidence="1">Multi-pass membrane protein</topology>
    </subcellularLocation>
</comment>
<proteinExistence type="inferred from homology"/>
<feature type="transmembrane region" description="Helical" evidence="6">
    <location>
        <begin position="32"/>
        <end position="52"/>
    </location>
</feature>
<keyword evidence="9" id="KW-1185">Reference proteome</keyword>
<evidence type="ECO:0000256" key="4">
    <source>
        <dbReference type="ARBA" id="ARBA00022989"/>
    </source>
</evidence>
<feature type="transmembrane region" description="Helical" evidence="6">
    <location>
        <begin position="103"/>
        <end position="120"/>
    </location>
</feature>
<dbReference type="RefSeq" id="WP_388004087.1">
    <property type="nucleotide sequence ID" value="NZ_JBHUEE010000003.1"/>
</dbReference>
<feature type="region of interest" description="Disordered" evidence="7">
    <location>
        <begin position="289"/>
        <end position="321"/>
    </location>
</feature>
<evidence type="ECO:0000256" key="5">
    <source>
        <dbReference type="ARBA" id="ARBA00023136"/>
    </source>
</evidence>
<evidence type="ECO:0000313" key="8">
    <source>
        <dbReference type="EMBL" id="MFD1717556.1"/>
    </source>
</evidence>
<dbReference type="InterPro" id="IPR051598">
    <property type="entry name" value="TSUP/Inactive_protease-like"/>
</dbReference>
<dbReference type="Proteomes" id="UP001597277">
    <property type="component" value="Unassembled WGS sequence"/>
</dbReference>
<dbReference type="PANTHER" id="PTHR43701">
    <property type="entry name" value="MEMBRANE TRANSPORTER PROTEIN MJ0441-RELATED"/>
    <property type="match status" value="1"/>
</dbReference>
<evidence type="ECO:0000256" key="1">
    <source>
        <dbReference type="ARBA" id="ARBA00004141"/>
    </source>
</evidence>
<comment type="similarity">
    <text evidence="2 6">Belongs to the 4-toluene sulfonate uptake permease (TSUP) (TC 2.A.102) family.</text>
</comment>
<keyword evidence="3 6" id="KW-0812">Transmembrane</keyword>
<accession>A0ABW4L285</accession>
<feature type="transmembrane region" description="Helical" evidence="6">
    <location>
        <begin position="177"/>
        <end position="200"/>
    </location>
</feature>
<evidence type="ECO:0000256" key="2">
    <source>
        <dbReference type="ARBA" id="ARBA00009142"/>
    </source>
</evidence>
<dbReference type="InterPro" id="IPR002781">
    <property type="entry name" value="TM_pro_TauE-like"/>
</dbReference>
<feature type="transmembrane region" description="Helical" evidence="6">
    <location>
        <begin position="259"/>
        <end position="283"/>
    </location>
</feature>
<dbReference type="EMBL" id="JBHUEE010000003">
    <property type="protein sequence ID" value="MFD1717556.1"/>
    <property type="molecule type" value="Genomic_DNA"/>
</dbReference>